<evidence type="ECO:0000313" key="7">
    <source>
        <dbReference type="Proteomes" id="UP001153636"/>
    </source>
</evidence>
<dbReference type="GO" id="GO:0046949">
    <property type="term" value="P:fatty-acyl-CoA biosynthetic process"/>
    <property type="evidence" value="ECO:0007669"/>
    <property type="project" value="TreeGrafter"/>
</dbReference>
<dbReference type="InterPro" id="IPR042099">
    <property type="entry name" value="ANL_N_sf"/>
</dbReference>
<dbReference type="OrthoDB" id="10253869at2759"/>
<dbReference type="InterPro" id="IPR025110">
    <property type="entry name" value="AMP-bd_C"/>
</dbReference>
<dbReference type="SUPFAM" id="SSF56801">
    <property type="entry name" value="Acetyl-CoA synthetase-like"/>
    <property type="match status" value="1"/>
</dbReference>
<evidence type="ECO:0000256" key="2">
    <source>
        <dbReference type="ARBA" id="ARBA00006432"/>
    </source>
</evidence>
<sequence length="584" mass="65586">MLVVKKAVSKSYLLRNIYGVRLSKRLFSKNVIFSPSQDIVIPECTVTEWIYSKMEPFNKYTAVECVDTGKKYTFEQVRRKAGNLSKALRKNWNLEPGDVVAIYMSNSPDFFVACLGILEAELIITTINHMYKADEISKQLTDSFAKVIITQPQNFSEVKKAFQQNKNDLPIISVKNKENDSLPEGCINFEELINTTLDFSIGITRKAEDLAFLPYSSGTTGVPKGVEITQRNIVAMGIQTIHPDYKMMEPPTDNHQDMVPGILPMYHIYGFMMLQLNCLTTGMRLLSFPKFTPQLFISVLRNYNISMMYIVPPIVLFLTNHPEVKTEDLQSLRFVLSGAAPLGILDEKKFKQKVGHAFHMVQGYGATEATGMVTSLGNKKLFDKLDKYQGSSGPPIPSTRIKVVKIEDQTGTPLGPGETGEILIKGPQLMRGYLDKPEETRKVFLDGWYRSGDIGYYNSEGLLYVTDRLKEIIKVKGLQVAPAELEEIIRDFPSVEDAAVIGVPHPLFGEVPRAYIVEKHGATLKPEEINKFVAEKVAKHKHLVGGVEIVDSIPKNPSGKILRKELRQEYDKKSFDGAANKSLF</sequence>
<dbReference type="InterPro" id="IPR000873">
    <property type="entry name" value="AMP-dep_synth/lig_dom"/>
</dbReference>
<dbReference type="InterPro" id="IPR045851">
    <property type="entry name" value="AMP-bd_C_sf"/>
</dbReference>
<dbReference type="CDD" id="cd05911">
    <property type="entry name" value="Firefly_Luc_like"/>
    <property type="match status" value="1"/>
</dbReference>
<dbReference type="Gene3D" id="3.30.300.30">
    <property type="match status" value="1"/>
</dbReference>
<gene>
    <name evidence="6" type="ORF">PSYICH_LOCUS14111</name>
</gene>
<dbReference type="EMBL" id="OV651820">
    <property type="protein sequence ID" value="CAH1114450.1"/>
    <property type="molecule type" value="Genomic_DNA"/>
</dbReference>
<evidence type="ECO:0000313" key="6">
    <source>
        <dbReference type="EMBL" id="CAH1114450.1"/>
    </source>
</evidence>
<evidence type="ECO:0000259" key="5">
    <source>
        <dbReference type="Pfam" id="PF13193"/>
    </source>
</evidence>
<reference evidence="6" key="1">
    <citation type="submission" date="2022-01" db="EMBL/GenBank/DDBJ databases">
        <authorList>
            <person name="King R."/>
        </authorList>
    </citation>
    <scope>NUCLEOTIDE SEQUENCE</scope>
</reference>
<name>A0A9P0D5T1_9CUCU</name>
<protein>
    <submittedName>
        <fullName evidence="6">Uncharacterized protein</fullName>
    </submittedName>
</protein>
<dbReference type="FunFam" id="3.30.300.30:FF:000007">
    <property type="entry name" value="4-coumarate--CoA ligase 2"/>
    <property type="match status" value="1"/>
</dbReference>
<dbReference type="PROSITE" id="PS00455">
    <property type="entry name" value="AMP_BINDING"/>
    <property type="match status" value="1"/>
</dbReference>
<keyword evidence="3" id="KW-0576">Peroxisome</keyword>
<dbReference type="GO" id="GO:0004467">
    <property type="term" value="F:long-chain fatty acid-CoA ligase activity"/>
    <property type="evidence" value="ECO:0007669"/>
    <property type="project" value="TreeGrafter"/>
</dbReference>
<dbReference type="GO" id="GO:0005777">
    <property type="term" value="C:peroxisome"/>
    <property type="evidence" value="ECO:0007669"/>
    <property type="project" value="UniProtKB-SubCell"/>
</dbReference>
<dbReference type="Proteomes" id="UP001153636">
    <property type="component" value="Chromosome 8"/>
</dbReference>
<dbReference type="AlphaFoldDB" id="A0A9P0D5T1"/>
<proteinExistence type="inferred from homology"/>
<dbReference type="PANTHER" id="PTHR24096:SF422">
    <property type="entry name" value="BCDNA.GH02901"/>
    <property type="match status" value="1"/>
</dbReference>
<evidence type="ECO:0000256" key="3">
    <source>
        <dbReference type="ARBA" id="ARBA00023140"/>
    </source>
</evidence>
<comment type="subcellular location">
    <subcellularLocation>
        <location evidence="1">Peroxisome</location>
    </subcellularLocation>
</comment>
<comment type="similarity">
    <text evidence="2">Belongs to the ATP-dependent AMP-binding enzyme family.</text>
</comment>
<accession>A0A9P0D5T1</accession>
<evidence type="ECO:0000259" key="4">
    <source>
        <dbReference type="Pfam" id="PF00501"/>
    </source>
</evidence>
<dbReference type="InterPro" id="IPR020845">
    <property type="entry name" value="AMP-binding_CS"/>
</dbReference>
<keyword evidence="7" id="KW-1185">Reference proteome</keyword>
<evidence type="ECO:0000256" key="1">
    <source>
        <dbReference type="ARBA" id="ARBA00004275"/>
    </source>
</evidence>
<organism evidence="6 7">
    <name type="scientific">Psylliodes chrysocephalus</name>
    <dbReference type="NCBI Taxonomy" id="3402493"/>
    <lineage>
        <taxon>Eukaryota</taxon>
        <taxon>Metazoa</taxon>
        <taxon>Ecdysozoa</taxon>
        <taxon>Arthropoda</taxon>
        <taxon>Hexapoda</taxon>
        <taxon>Insecta</taxon>
        <taxon>Pterygota</taxon>
        <taxon>Neoptera</taxon>
        <taxon>Endopterygota</taxon>
        <taxon>Coleoptera</taxon>
        <taxon>Polyphaga</taxon>
        <taxon>Cucujiformia</taxon>
        <taxon>Chrysomeloidea</taxon>
        <taxon>Chrysomelidae</taxon>
        <taxon>Galerucinae</taxon>
        <taxon>Alticini</taxon>
        <taxon>Psylliodes</taxon>
    </lineage>
</organism>
<dbReference type="Pfam" id="PF13193">
    <property type="entry name" value="AMP-binding_C"/>
    <property type="match status" value="1"/>
</dbReference>
<feature type="domain" description="AMP-dependent synthetase/ligase" evidence="4">
    <location>
        <begin position="60"/>
        <end position="434"/>
    </location>
</feature>
<feature type="domain" description="AMP-binding enzyme C-terminal" evidence="5">
    <location>
        <begin position="484"/>
        <end position="560"/>
    </location>
</feature>
<dbReference type="Gene3D" id="3.40.50.12780">
    <property type="entry name" value="N-terminal domain of ligase-like"/>
    <property type="match status" value="1"/>
</dbReference>
<dbReference type="PANTHER" id="PTHR24096">
    <property type="entry name" value="LONG-CHAIN-FATTY-ACID--COA LIGASE"/>
    <property type="match status" value="1"/>
</dbReference>
<dbReference type="Pfam" id="PF00501">
    <property type="entry name" value="AMP-binding"/>
    <property type="match status" value="1"/>
</dbReference>